<feature type="compositionally biased region" description="Basic and acidic residues" evidence="1">
    <location>
        <begin position="52"/>
        <end position="64"/>
    </location>
</feature>
<dbReference type="PANTHER" id="PTHR41532">
    <property type="entry name" value="FIXS PROTEIN"/>
    <property type="match status" value="1"/>
</dbReference>
<organism evidence="2 3">
    <name type="scientific">Zhengella mangrovi</name>
    <dbReference type="NCBI Taxonomy" id="1982044"/>
    <lineage>
        <taxon>Bacteria</taxon>
        <taxon>Pseudomonadati</taxon>
        <taxon>Pseudomonadota</taxon>
        <taxon>Alphaproteobacteria</taxon>
        <taxon>Hyphomicrobiales</taxon>
        <taxon>Notoacmeibacteraceae</taxon>
        <taxon>Zhengella</taxon>
    </lineage>
</organism>
<name>A0A2G1QLQ9_9HYPH</name>
<dbReference type="InterPro" id="IPR004714">
    <property type="entry name" value="Cyt_oxidase_maturation_cbb3"/>
</dbReference>
<comment type="caution">
    <text evidence="2">The sequence shown here is derived from an EMBL/GenBank/DDBJ whole genome shotgun (WGS) entry which is preliminary data.</text>
</comment>
<dbReference type="NCBIfam" id="TIGR00847">
    <property type="entry name" value="ccoS"/>
    <property type="match status" value="1"/>
</dbReference>
<dbReference type="Proteomes" id="UP000221168">
    <property type="component" value="Unassembled WGS sequence"/>
</dbReference>
<dbReference type="EMBL" id="PDVP01000008">
    <property type="protein sequence ID" value="PHP66467.1"/>
    <property type="molecule type" value="Genomic_DNA"/>
</dbReference>
<reference evidence="2 3" key="1">
    <citation type="submission" date="2017-10" db="EMBL/GenBank/DDBJ databases">
        <title>Sedimentibacterium mangrovi gen. nov., sp. nov., a novel member of family Phyllobacteriacea isolated from mangrove sediment.</title>
        <authorList>
            <person name="Liao H."/>
            <person name="Tian Y."/>
        </authorList>
    </citation>
    <scope>NUCLEOTIDE SEQUENCE [LARGE SCALE GENOMIC DNA]</scope>
    <source>
        <strain evidence="2 3">X9-2-2</strain>
    </source>
</reference>
<sequence>MNVLVFLIPIALFLGALGLGAFLWSLKSGQYEDLDGAAERILLDDEDDVDEGEGREQAAIHERG</sequence>
<accession>A0A2G1QLQ9</accession>
<feature type="region of interest" description="Disordered" evidence="1">
    <location>
        <begin position="45"/>
        <end position="64"/>
    </location>
</feature>
<gene>
    <name evidence="2" type="primary">ccoS</name>
    <name evidence="2" type="ORF">CSC94_14405</name>
</gene>
<evidence type="ECO:0000313" key="3">
    <source>
        <dbReference type="Proteomes" id="UP000221168"/>
    </source>
</evidence>
<proteinExistence type="predicted"/>
<evidence type="ECO:0000256" key="1">
    <source>
        <dbReference type="SAM" id="MobiDB-lite"/>
    </source>
</evidence>
<dbReference type="Pfam" id="PF03597">
    <property type="entry name" value="FixS"/>
    <property type="match status" value="1"/>
</dbReference>
<protein>
    <submittedName>
        <fullName evidence="2">Cbb3-type cytochrome oxidase assembly protein CcoS</fullName>
    </submittedName>
</protein>
<dbReference type="AlphaFoldDB" id="A0A2G1QLQ9"/>
<dbReference type="RefSeq" id="WP_099307046.1">
    <property type="nucleotide sequence ID" value="NZ_PDVP01000008.1"/>
</dbReference>
<evidence type="ECO:0000313" key="2">
    <source>
        <dbReference type="EMBL" id="PHP66467.1"/>
    </source>
</evidence>
<keyword evidence="3" id="KW-1185">Reference proteome</keyword>
<dbReference type="PANTHER" id="PTHR41532:SF1">
    <property type="entry name" value="FIXS PROTEIN"/>
    <property type="match status" value="1"/>
</dbReference>